<keyword evidence="6" id="KW-1015">Disulfide bond</keyword>
<sequence>MQIETLERAVALSQHHDAVTGTSKEFVTQDYIYHMTQGWTEVEQVLNNAMQTISQSIKNNSNPFPYQIICRNINESECAFTRTNNLYTVTVHNGNAQSLNTLVKVPLYQNSNSITVTDSNGNLIDSQVTYVFENPSQLNNTNIANYEISFMASVQPLGFKTYFISINTINLSMNKQGDKLINMPLTNNDEIKSLTNSISNGLIQLDFDSKGYLTISTIALDPMDIKTYKLTVQPAGYGNQTGLYSSTVHPTSATATTIAASSTQTTPSGGTCSWNNCPTWSNNASIWNIHFIPHTHDDLGWLKPVDEYYSTGQLEIIGGGWVQPDEAASHYVELIDQYTLGDNNVFTVTIHNGYAQYLNTLVRIPLYQNTENVAVTDVNGNSVTYQIVNVFSNPGQLNNSNISPYEIGFMARVSPLGFRTYFVEITLPTNYIRSKRDENEVNLKTKIMEEDQENLYIPTRSISNENIQLDFDDQGLLSTFHDLTSGLNYSLKQEFLYYHGYNGSNGPNSNAYIFRPNPIDKAFSYPNPISLKIINGSIINEARQIVSPWVSQTIRLIPGKTFVEFEWTIGPIPYE</sequence>
<evidence type="ECO:0000259" key="10">
    <source>
        <dbReference type="Pfam" id="PF09261"/>
    </source>
</evidence>
<comment type="similarity">
    <text evidence="2">Belongs to the glycosyl hydrolase 38 family.</text>
</comment>
<dbReference type="GO" id="GO:0030246">
    <property type="term" value="F:carbohydrate binding"/>
    <property type="evidence" value="ECO:0007669"/>
    <property type="project" value="InterPro"/>
</dbReference>
<dbReference type="SUPFAM" id="SSF74650">
    <property type="entry name" value="Galactose mutarotase-like"/>
    <property type="match status" value="2"/>
</dbReference>
<evidence type="ECO:0000256" key="2">
    <source>
        <dbReference type="ARBA" id="ARBA00009792"/>
    </source>
</evidence>
<evidence type="ECO:0000256" key="6">
    <source>
        <dbReference type="ARBA" id="ARBA00023157"/>
    </source>
</evidence>
<keyword evidence="5" id="KW-0862">Zinc</keyword>
<dbReference type="InterPro" id="IPR011682">
    <property type="entry name" value="Glyco_hydro_38_C"/>
</dbReference>
<name>A0A914E6I4_9BILA</name>
<dbReference type="Pfam" id="PF09261">
    <property type="entry name" value="Alpha-mann_mid"/>
    <property type="match status" value="1"/>
</dbReference>
<dbReference type="InterPro" id="IPR000602">
    <property type="entry name" value="Glyco_hydro_38_N"/>
</dbReference>
<organism evidence="11 12">
    <name type="scientific">Acrobeloides nanus</name>
    <dbReference type="NCBI Taxonomy" id="290746"/>
    <lineage>
        <taxon>Eukaryota</taxon>
        <taxon>Metazoa</taxon>
        <taxon>Ecdysozoa</taxon>
        <taxon>Nematoda</taxon>
        <taxon>Chromadorea</taxon>
        <taxon>Rhabditida</taxon>
        <taxon>Tylenchina</taxon>
        <taxon>Cephalobomorpha</taxon>
        <taxon>Cephaloboidea</taxon>
        <taxon>Cephalobidae</taxon>
        <taxon>Acrobeloides</taxon>
    </lineage>
</organism>
<proteinExistence type="inferred from homology"/>
<dbReference type="Gene3D" id="2.60.40.1180">
    <property type="entry name" value="Golgi alpha-mannosidase II"/>
    <property type="match status" value="2"/>
</dbReference>
<accession>A0A914E6I4</accession>
<evidence type="ECO:0000256" key="1">
    <source>
        <dbReference type="ARBA" id="ARBA00001947"/>
    </source>
</evidence>
<feature type="domain" description="Glycoside hydrolase family 38 N-terminal" evidence="8">
    <location>
        <begin position="311"/>
        <end position="343"/>
    </location>
</feature>
<dbReference type="WBParaSite" id="ACRNAN_scaffold577.g25193.t1">
    <property type="protein sequence ID" value="ACRNAN_scaffold577.g25193.t1"/>
    <property type="gene ID" value="ACRNAN_scaffold577.g25193"/>
</dbReference>
<evidence type="ECO:0000313" key="11">
    <source>
        <dbReference type="Proteomes" id="UP000887540"/>
    </source>
</evidence>
<dbReference type="InterPro" id="IPR015341">
    <property type="entry name" value="Glyco_hydro_38_cen"/>
</dbReference>
<dbReference type="InterPro" id="IPR013780">
    <property type="entry name" value="Glyco_hydro_b"/>
</dbReference>
<dbReference type="GO" id="GO:0004559">
    <property type="term" value="F:alpha-mannosidase activity"/>
    <property type="evidence" value="ECO:0007669"/>
    <property type="project" value="InterPro"/>
</dbReference>
<evidence type="ECO:0000256" key="7">
    <source>
        <dbReference type="ARBA" id="ARBA00023295"/>
    </source>
</evidence>
<evidence type="ECO:0000256" key="5">
    <source>
        <dbReference type="ARBA" id="ARBA00022833"/>
    </source>
</evidence>
<dbReference type="FunFam" id="1.20.1270.50:FF:000003">
    <property type="entry name" value="Alpha-mannosidase"/>
    <property type="match status" value="1"/>
</dbReference>
<keyword evidence="4" id="KW-0378">Hydrolase</keyword>
<dbReference type="InterPro" id="IPR028995">
    <property type="entry name" value="Glyco_hydro_57/38_cen_sf"/>
</dbReference>
<reference evidence="12" key="1">
    <citation type="submission" date="2022-11" db="UniProtKB">
        <authorList>
            <consortium name="WormBaseParasite"/>
        </authorList>
    </citation>
    <scope>IDENTIFICATION</scope>
</reference>
<feature type="domain" description="Glycoside hydrolase family 38 central" evidence="10">
    <location>
        <begin position="2"/>
        <end position="53"/>
    </location>
</feature>
<dbReference type="InterPro" id="IPR037094">
    <property type="entry name" value="Glyco_hydro_38_cen_sf"/>
</dbReference>
<protein>
    <submittedName>
        <fullName evidence="12">Alpha-mannosidase</fullName>
    </submittedName>
</protein>
<keyword evidence="7" id="KW-0326">Glycosidase</keyword>
<keyword evidence="3" id="KW-0479">Metal-binding</keyword>
<dbReference type="Gene3D" id="2.70.98.30">
    <property type="entry name" value="Golgi alpha-mannosidase II, domain 4"/>
    <property type="match status" value="1"/>
</dbReference>
<evidence type="ECO:0000259" key="9">
    <source>
        <dbReference type="Pfam" id="PF07748"/>
    </source>
</evidence>
<evidence type="ECO:0000313" key="12">
    <source>
        <dbReference type="WBParaSite" id="ACRNAN_scaffold577.g25193.t1"/>
    </source>
</evidence>
<dbReference type="Gene3D" id="3.20.110.10">
    <property type="entry name" value="Glycoside hydrolase 38, N terminal domain"/>
    <property type="match status" value="1"/>
</dbReference>
<dbReference type="GO" id="GO:0006013">
    <property type="term" value="P:mannose metabolic process"/>
    <property type="evidence" value="ECO:0007669"/>
    <property type="project" value="InterPro"/>
</dbReference>
<dbReference type="Proteomes" id="UP000887540">
    <property type="component" value="Unplaced"/>
</dbReference>
<dbReference type="Pfam" id="PF01074">
    <property type="entry name" value="Glyco_hydro_38N"/>
    <property type="match status" value="1"/>
</dbReference>
<dbReference type="AlphaFoldDB" id="A0A914E6I4"/>
<dbReference type="InterPro" id="IPR011330">
    <property type="entry name" value="Glyco_hydro/deAcase_b/a-brl"/>
</dbReference>
<dbReference type="Gene3D" id="1.20.1270.50">
    <property type="entry name" value="Glycoside hydrolase family 38, central domain"/>
    <property type="match status" value="1"/>
</dbReference>
<evidence type="ECO:0000256" key="4">
    <source>
        <dbReference type="ARBA" id="ARBA00022801"/>
    </source>
</evidence>
<dbReference type="InterPro" id="IPR027291">
    <property type="entry name" value="Glyco_hydro_38_N_sf"/>
</dbReference>
<evidence type="ECO:0000259" key="8">
    <source>
        <dbReference type="Pfam" id="PF01074"/>
    </source>
</evidence>
<feature type="domain" description="Glycosyl hydrolase family 38 C-terminal" evidence="9">
    <location>
        <begin position="462"/>
        <end position="569"/>
    </location>
</feature>
<dbReference type="InterPro" id="IPR050843">
    <property type="entry name" value="Glycosyl_Hydrlase_38"/>
</dbReference>
<dbReference type="PANTHER" id="PTHR11607:SF3">
    <property type="entry name" value="LYSOSOMAL ALPHA-MANNOSIDASE"/>
    <property type="match status" value="1"/>
</dbReference>
<dbReference type="GO" id="GO:0005764">
    <property type="term" value="C:lysosome"/>
    <property type="evidence" value="ECO:0007669"/>
    <property type="project" value="TreeGrafter"/>
</dbReference>
<dbReference type="PANTHER" id="PTHR11607">
    <property type="entry name" value="ALPHA-MANNOSIDASE"/>
    <property type="match status" value="1"/>
</dbReference>
<keyword evidence="11" id="KW-1185">Reference proteome</keyword>
<comment type="cofactor">
    <cofactor evidence="1">
        <name>Zn(2+)</name>
        <dbReference type="ChEBI" id="CHEBI:29105"/>
    </cofactor>
</comment>
<evidence type="ECO:0000256" key="3">
    <source>
        <dbReference type="ARBA" id="ARBA00022723"/>
    </source>
</evidence>
<dbReference type="SUPFAM" id="SSF88688">
    <property type="entry name" value="Families 57/38 glycoside transferase middle domain"/>
    <property type="match status" value="1"/>
</dbReference>
<dbReference type="Pfam" id="PF07748">
    <property type="entry name" value="Glyco_hydro_38C"/>
    <property type="match status" value="1"/>
</dbReference>
<dbReference type="SUPFAM" id="SSF88713">
    <property type="entry name" value="Glycoside hydrolase/deacetylase"/>
    <property type="match status" value="1"/>
</dbReference>
<dbReference type="InterPro" id="IPR011013">
    <property type="entry name" value="Gal_mutarotase_sf_dom"/>
</dbReference>
<dbReference type="GO" id="GO:0046872">
    <property type="term" value="F:metal ion binding"/>
    <property type="evidence" value="ECO:0007669"/>
    <property type="project" value="UniProtKB-KW"/>
</dbReference>